<dbReference type="AlphaFoldDB" id="A0A895XTJ6"/>
<feature type="transmembrane region" description="Helical" evidence="1">
    <location>
        <begin position="6"/>
        <end position="25"/>
    </location>
</feature>
<keyword evidence="1" id="KW-1133">Transmembrane helix</keyword>
<sequence>MYTQWWMWLLGASLGVGAGALFFMGVVEWWRIAPMVVFPLVVWGALWWIGRVPIRVSSQNGAATLFVDDANVPLRHIGEVDILRDTARRDAMSVSLHPLAFVIQRPWISSAVRIHITDAEDPTPYWIISTRQPEKLRDTLTNRSAPSA</sequence>
<dbReference type="Proteomes" id="UP000662939">
    <property type="component" value="Chromosome"/>
</dbReference>
<keyword evidence="3" id="KW-1185">Reference proteome</keyword>
<keyword evidence="1" id="KW-0812">Transmembrane</keyword>
<keyword evidence="1" id="KW-0472">Membrane</keyword>
<proteinExistence type="predicted"/>
<evidence type="ECO:0000256" key="1">
    <source>
        <dbReference type="SAM" id="Phobius"/>
    </source>
</evidence>
<dbReference type="KEGG" id="nav:JQS30_05640"/>
<feature type="transmembrane region" description="Helical" evidence="1">
    <location>
        <begin position="32"/>
        <end position="50"/>
    </location>
</feature>
<dbReference type="EMBL" id="CP070496">
    <property type="protein sequence ID" value="QSB06972.1"/>
    <property type="molecule type" value="Genomic_DNA"/>
</dbReference>
<evidence type="ECO:0000313" key="2">
    <source>
        <dbReference type="EMBL" id="QSB06972.1"/>
    </source>
</evidence>
<name>A0A895XTJ6_9ACTN</name>
<reference evidence="2" key="1">
    <citation type="submission" date="2021-02" db="EMBL/GenBank/DDBJ databases">
        <title>Natronoglycomyces albus gen. nov., sp. nov, a haloalkaliphilic actinobacterium from a soda solonchak soil.</title>
        <authorList>
            <person name="Sorokin D.Y."/>
            <person name="Khijniak T.V."/>
            <person name="Zakharycheva A.P."/>
            <person name="Boueva O.V."/>
            <person name="Ariskina E.V."/>
            <person name="Hahnke R.L."/>
            <person name="Bunk B."/>
            <person name="Sproer C."/>
            <person name="Schumann P."/>
            <person name="Evtushenko L.I."/>
            <person name="Kublanov I.V."/>
        </authorList>
    </citation>
    <scope>NUCLEOTIDE SEQUENCE</scope>
    <source>
        <strain evidence="2">DSM 106290</strain>
    </source>
</reference>
<dbReference type="Pfam" id="PF11292">
    <property type="entry name" value="DUF3093"/>
    <property type="match status" value="1"/>
</dbReference>
<evidence type="ECO:0000313" key="3">
    <source>
        <dbReference type="Proteomes" id="UP000662939"/>
    </source>
</evidence>
<gene>
    <name evidence="2" type="ORF">JQS30_05640</name>
</gene>
<accession>A0A895XTJ6</accession>
<dbReference type="InterPro" id="IPR021443">
    <property type="entry name" value="DUF3093"/>
</dbReference>
<organism evidence="2 3">
    <name type="scientific">Natronoglycomyces albus</name>
    <dbReference type="NCBI Taxonomy" id="2811108"/>
    <lineage>
        <taxon>Bacteria</taxon>
        <taxon>Bacillati</taxon>
        <taxon>Actinomycetota</taxon>
        <taxon>Actinomycetes</taxon>
        <taxon>Glycomycetales</taxon>
        <taxon>Glycomycetaceae</taxon>
        <taxon>Natronoglycomyces</taxon>
    </lineage>
</organism>
<protein>
    <submittedName>
        <fullName evidence="2">DUF3093 domain-containing protein</fullName>
    </submittedName>
</protein>